<proteinExistence type="predicted"/>
<protein>
    <submittedName>
        <fullName evidence="2">Alpha/beta hydrolase family enzyme</fullName>
    </submittedName>
</protein>
<dbReference type="Proteomes" id="UP000663586">
    <property type="component" value="Chromosome"/>
</dbReference>
<dbReference type="Pfam" id="PF12695">
    <property type="entry name" value="Abhydrolase_5"/>
    <property type="match status" value="1"/>
</dbReference>
<sequence length="269" mass="29116">MWKRIAVILVLVVALVGGGVVLYFSTPYEGSEASIQSVQDDPRVDVETADGVSVLSPADGDSEIGVVFYPGARVAPNAYYRSLAPLVTEANATVYIAEMPLNVALLDADAADDIRADEAQIETWIVGGHSLGGVAACSYAAETDVDGLLMFASYCNDDISDRDIAVLSVTGSADTVLDWEDYRASNADLPPATTSERLPDVNHTQFGSYRGQRGDSMSPLSYDEAHDRLAEVLVPWIEARVIETRFCRGWSKHSTYDGRHLYHPPVSPE</sequence>
<dbReference type="InterPro" id="IPR029058">
    <property type="entry name" value="AB_hydrolase_fold"/>
</dbReference>
<accession>A0A897MUZ5</accession>
<dbReference type="Gene3D" id="3.40.50.1820">
    <property type="entry name" value="alpha/beta hydrolase"/>
    <property type="match status" value="1"/>
</dbReference>
<dbReference type="GO" id="GO:0016787">
    <property type="term" value="F:hydrolase activity"/>
    <property type="evidence" value="ECO:0007669"/>
    <property type="project" value="UniProtKB-KW"/>
</dbReference>
<reference evidence="2" key="1">
    <citation type="submission" date="2020-11" db="EMBL/GenBank/DDBJ databases">
        <title>Carbohydrate-dependent, anaerobic sulfur respiration: A novel catabolism in halophilic archaea.</title>
        <authorList>
            <person name="Sorokin D.Y."/>
            <person name="Messina E."/>
            <person name="Smedile F."/>
            <person name="La Cono V."/>
            <person name="Hallsworth J.E."/>
            <person name="Yakimov M.M."/>
        </authorList>
    </citation>
    <scope>NUCLEOTIDE SEQUENCE</scope>
    <source>
        <strain evidence="2">AArc-S</strain>
    </source>
</reference>
<dbReference type="InterPro" id="IPR029059">
    <property type="entry name" value="AB_hydrolase_5"/>
</dbReference>
<keyword evidence="2" id="KW-0378">Hydrolase</keyword>
<gene>
    <name evidence="2" type="ORF">AArcS_3120</name>
</gene>
<evidence type="ECO:0000259" key="1">
    <source>
        <dbReference type="Pfam" id="PF12695"/>
    </source>
</evidence>
<evidence type="ECO:0000313" key="3">
    <source>
        <dbReference type="Proteomes" id="UP000663586"/>
    </source>
</evidence>
<dbReference type="GeneID" id="70686498"/>
<dbReference type="SUPFAM" id="SSF53474">
    <property type="entry name" value="alpha/beta-Hydrolases"/>
    <property type="match status" value="1"/>
</dbReference>
<feature type="domain" description="Alpha/beta hydrolase fold-5" evidence="1">
    <location>
        <begin position="65"/>
        <end position="222"/>
    </location>
</feature>
<dbReference type="EMBL" id="CP064786">
    <property type="protein sequence ID" value="QSG04307.1"/>
    <property type="molecule type" value="Genomic_DNA"/>
</dbReference>
<dbReference type="AlphaFoldDB" id="A0A897MUZ5"/>
<name>A0A897MUZ5_9EURY</name>
<keyword evidence="3" id="KW-1185">Reference proteome</keyword>
<dbReference type="RefSeq" id="WP_238478329.1">
    <property type="nucleotide sequence ID" value="NZ_CP064786.1"/>
</dbReference>
<dbReference type="KEGG" id="hara:AArcS_3120"/>
<evidence type="ECO:0000313" key="2">
    <source>
        <dbReference type="EMBL" id="QSG04307.1"/>
    </source>
</evidence>
<organism evidence="2 3">
    <name type="scientific">Natranaeroarchaeum sulfidigenes</name>
    <dbReference type="NCBI Taxonomy" id="2784880"/>
    <lineage>
        <taxon>Archaea</taxon>
        <taxon>Methanobacteriati</taxon>
        <taxon>Methanobacteriota</taxon>
        <taxon>Stenosarchaea group</taxon>
        <taxon>Halobacteria</taxon>
        <taxon>Halobacteriales</taxon>
        <taxon>Natronoarchaeaceae</taxon>
        <taxon>Natranaeroarchaeum</taxon>
    </lineage>
</organism>